<dbReference type="PROSITE" id="PS50234">
    <property type="entry name" value="VWFA"/>
    <property type="match status" value="1"/>
</dbReference>
<dbReference type="Proteomes" id="UP001330434">
    <property type="component" value="Chromosome"/>
</dbReference>
<dbReference type="InterPro" id="IPR025861">
    <property type="entry name" value="CobT_VWA_dom"/>
</dbReference>
<feature type="domain" description="VWFA" evidence="2">
    <location>
        <begin position="323"/>
        <end position="514"/>
    </location>
</feature>
<dbReference type="RefSeq" id="WP_331255313.1">
    <property type="nucleotide sequence ID" value="NZ_CP133270.1"/>
</dbReference>
<reference evidence="3 4" key="1">
    <citation type="journal article" date="2024" name="Environ. Microbiol.">
        <title>Novel evolutionary insights on the interactions of the Holosporales (Alphaproteobacteria) with eukaryotic hosts from comparative genomics.</title>
        <authorList>
            <person name="Giovannini M."/>
            <person name="Petroni G."/>
            <person name="Castelli M."/>
        </authorList>
    </citation>
    <scope>NUCLEOTIDE SEQUENCE [LARGE SCALE GENOMIC DNA]</scope>
    <source>
        <strain evidence="3 4">US_Bl 15I1</strain>
    </source>
</reference>
<dbReference type="InterPro" id="IPR051928">
    <property type="entry name" value="NorD/CobT"/>
</dbReference>
<protein>
    <submittedName>
        <fullName evidence="3">Aerobic cobaltochelatase subunit CobT</fullName>
    </submittedName>
</protein>
<keyword evidence="4" id="KW-1185">Reference proteome</keyword>
<proteinExistence type="predicted"/>
<dbReference type="Pfam" id="PF11775">
    <property type="entry name" value="CobT_C"/>
    <property type="match status" value="1"/>
</dbReference>
<feature type="compositionally biased region" description="Basic and acidic residues" evidence="1">
    <location>
        <begin position="191"/>
        <end position="200"/>
    </location>
</feature>
<dbReference type="PIRSF" id="PIRSF031715">
    <property type="entry name" value="Cob_chel_CobT"/>
    <property type="match status" value="1"/>
</dbReference>
<dbReference type="PANTHER" id="PTHR41248">
    <property type="entry name" value="NORD PROTEIN"/>
    <property type="match status" value="1"/>
</dbReference>
<dbReference type="InterPro" id="IPR006538">
    <property type="entry name" value="CobT"/>
</dbReference>
<dbReference type="InterPro" id="IPR002035">
    <property type="entry name" value="VWF_A"/>
</dbReference>
<dbReference type="Gene3D" id="3.40.50.410">
    <property type="entry name" value="von Willebrand factor, type A domain"/>
    <property type="match status" value="1"/>
</dbReference>
<sequence length="545" mass="62067">MELKPPSSDQLQATARALSQDPGFDETSESLVSRGQADFEGFWHGYHDDSLDRSYLKSALYPYLTICEEERCLSLGAKRYLGAFHNLKDFRPSLLEQDLRTEIREALLNSKKESDFFLLQNHLENQKEFAEEALKILRMRFPEVETKSESTAGKNKDLEISEDEFVLQDSEAESSGIEDDASFSQKATSSEGREVQEKNAAESSKSSISSTHHVHAYYARHYQVFINAFDKVLHAQDLASGEESQKLWQTLSDALHAQDPSHKSFHDATVKLKHILESRTEIIRYLDQEEGILNTPRLARLLTSPLRPLVYFEEEIRPRLDTTITLLIDNSGSMRGRPILLASLAAYRLGMLLDKCFIPFEVLGFTTQEWKGGHSRHEWVEKGKPENPGRLNDLLHIVYKPSRLSWRKTHRNLSFMLKESLLKENIDGEALIWAYERLLTRPEKRKVLIVISDGAPVDDSTLSTNGMDFLDIHLRSVTKTIETQNKVELFAIGIGHEVNKFYTKSTVINSAEELGETLFQKVLDLLSGQYVPKRRSPASPRPGSI</sequence>
<organism evidence="3 4">
    <name type="scientific">Candidatus Bealeia paramacronuclearis</name>
    <dbReference type="NCBI Taxonomy" id="1921001"/>
    <lineage>
        <taxon>Bacteria</taxon>
        <taxon>Pseudomonadati</taxon>
        <taxon>Pseudomonadota</taxon>
        <taxon>Alphaproteobacteria</taxon>
        <taxon>Holosporales</taxon>
        <taxon>Holosporaceae</taxon>
        <taxon>Candidatus Bealeia</taxon>
    </lineage>
</organism>
<evidence type="ECO:0000313" key="3">
    <source>
        <dbReference type="EMBL" id="WVX66448.1"/>
    </source>
</evidence>
<feature type="region of interest" description="Disordered" evidence="1">
    <location>
        <begin position="1"/>
        <end position="29"/>
    </location>
</feature>
<evidence type="ECO:0000256" key="1">
    <source>
        <dbReference type="SAM" id="MobiDB-lite"/>
    </source>
</evidence>
<evidence type="ECO:0000259" key="2">
    <source>
        <dbReference type="PROSITE" id="PS50234"/>
    </source>
</evidence>
<gene>
    <name evidence="3" type="ORF">Bealeia1_00626</name>
</gene>
<dbReference type="SMART" id="SM00327">
    <property type="entry name" value="VWA"/>
    <property type="match status" value="1"/>
</dbReference>
<accession>A0ABZ2C447</accession>
<feature type="region of interest" description="Disordered" evidence="1">
    <location>
        <begin position="169"/>
        <end position="207"/>
    </location>
</feature>
<dbReference type="SUPFAM" id="SSF53300">
    <property type="entry name" value="vWA-like"/>
    <property type="match status" value="1"/>
</dbReference>
<dbReference type="EMBL" id="CP133270">
    <property type="protein sequence ID" value="WVX66448.1"/>
    <property type="molecule type" value="Genomic_DNA"/>
</dbReference>
<evidence type="ECO:0000313" key="4">
    <source>
        <dbReference type="Proteomes" id="UP001330434"/>
    </source>
</evidence>
<dbReference type="PANTHER" id="PTHR41248:SF1">
    <property type="entry name" value="NORD PROTEIN"/>
    <property type="match status" value="1"/>
</dbReference>
<feature type="compositionally biased region" description="Acidic residues" evidence="1">
    <location>
        <begin position="169"/>
        <end position="181"/>
    </location>
</feature>
<dbReference type="InterPro" id="IPR036465">
    <property type="entry name" value="vWFA_dom_sf"/>
</dbReference>
<name>A0ABZ2C447_9PROT</name>